<accession>A0A1Q5ZSK3</accession>
<evidence type="ECO:0000313" key="1">
    <source>
        <dbReference type="EMBL" id="OKS84749.1"/>
    </source>
</evidence>
<dbReference type="AlphaFoldDB" id="A0A1Q5ZSK3"/>
<organism evidence="1 2">
    <name type="scientific">Mucilaginibacter polytrichastri</name>
    <dbReference type="NCBI Taxonomy" id="1302689"/>
    <lineage>
        <taxon>Bacteria</taxon>
        <taxon>Pseudomonadati</taxon>
        <taxon>Bacteroidota</taxon>
        <taxon>Sphingobacteriia</taxon>
        <taxon>Sphingobacteriales</taxon>
        <taxon>Sphingobacteriaceae</taxon>
        <taxon>Mucilaginibacter</taxon>
    </lineage>
</organism>
<dbReference type="Proteomes" id="UP000186720">
    <property type="component" value="Unassembled WGS sequence"/>
</dbReference>
<sequence>MAGLVGTVWYYLHGFDGMQPRYTNLFWHPTNRVVTVQS</sequence>
<name>A0A1Q5ZSK3_9SPHI</name>
<dbReference type="EMBL" id="MPPL01000001">
    <property type="protein sequence ID" value="OKS84749.1"/>
    <property type="molecule type" value="Genomic_DNA"/>
</dbReference>
<comment type="caution">
    <text evidence="1">The sequence shown here is derived from an EMBL/GenBank/DDBJ whole genome shotgun (WGS) entry which is preliminary data.</text>
</comment>
<protein>
    <submittedName>
        <fullName evidence="1">Uncharacterized protein</fullName>
    </submittedName>
</protein>
<keyword evidence="2" id="KW-1185">Reference proteome</keyword>
<reference evidence="1 2" key="1">
    <citation type="submission" date="2016-11" db="EMBL/GenBank/DDBJ databases">
        <title>Whole Genome Sequencing of Mucilaginibacter polytrichastri RG4-7(T) isolated from the moss sample.</title>
        <authorList>
            <person name="Li Y."/>
        </authorList>
    </citation>
    <scope>NUCLEOTIDE SEQUENCE [LARGE SCALE GENOMIC DNA]</scope>
    <source>
        <strain evidence="1 2">RG4-7</strain>
    </source>
</reference>
<evidence type="ECO:0000313" key="2">
    <source>
        <dbReference type="Proteomes" id="UP000186720"/>
    </source>
</evidence>
<proteinExistence type="predicted"/>
<gene>
    <name evidence="1" type="ORF">RG47T_0182</name>
</gene>